<keyword evidence="3" id="KW-1185">Reference proteome</keyword>
<protein>
    <submittedName>
        <fullName evidence="2">Flagellar basal-body protein FlbY</fullName>
    </submittedName>
</protein>
<comment type="caution">
    <text evidence="2">The sequence shown here is derived from an EMBL/GenBank/DDBJ whole genome shotgun (WGS) entry which is preliminary data.</text>
</comment>
<evidence type="ECO:0000256" key="1">
    <source>
        <dbReference type="SAM" id="MobiDB-lite"/>
    </source>
</evidence>
<proteinExistence type="predicted"/>
<accession>A0ABU7LQL5</accession>
<reference evidence="2 3" key="1">
    <citation type="submission" date="2024-01" db="EMBL/GenBank/DDBJ databases">
        <title>Hyphobacterium bacterium isolated from marine sediment.</title>
        <authorList>
            <person name="Zhao S."/>
        </authorList>
    </citation>
    <scope>NUCLEOTIDE SEQUENCE [LARGE SCALE GENOMIC DNA]</scope>
    <source>
        <strain evidence="3">HN65</strain>
    </source>
</reference>
<keyword evidence="2" id="KW-0966">Cell projection</keyword>
<organism evidence="2 3">
    <name type="scientific">Hyphobacterium lacteum</name>
    <dbReference type="NCBI Taxonomy" id="3116575"/>
    <lineage>
        <taxon>Bacteria</taxon>
        <taxon>Pseudomonadati</taxon>
        <taxon>Pseudomonadota</taxon>
        <taxon>Alphaproteobacteria</taxon>
        <taxon>Maricaulales</taxon>
        <taxon>Maricaulaceae</taxon>
        <taxon>Hyphobacterium</taxon>
    </lineage>
</organism>
<gene>
    <name evidence="2" type="ORF">V0U79_07445</name>
</gene>
<dbReference type="Proteomes" id="UP001354971">
    <property type="component" value="Unassembled WGS sequence"/>
</dbReference>
<dbReference type="RefSeq" id="WP_330198860.1">
    <property type="nucleotide sequence ID" value="NZ_JAZDRP010000004.1"/>
</dbReference>
<keyword evidence="2" id="KW-0282">Flagellum</keyword>
<evidence type="ECO:0000313" key="3">
    <source>
        <dbReference type="Proteomes" id="UP001354971"/>
    </source>
</evidence>
<keyword evidence="2" id="KW-0969">Cilium</keyword>
<dbReference type="EMBL" id="JAZDRP010000004">
    <property type="protein sequence ID" value="MEE2526197.1"/>
    <property type="molecule type" value="Genomic_DNA"/>
</dbReference>
<sequence>MSLLAANSPAERAEALILLTTRLTELIEKETALFESRRPLEARTFQDEKSKLATIYRREIAAVKAEPARLEAAPEALKIQLKDVTAHFTNALEANGRAVDALRVLTEGVVKSVADEAARLRDKDAGYGPGSKLRSGASTPAIAVNQRA</sequence>
<feature type="region of interest" description="Disordered" evidence="1">
    <location>
        <begin position="121"/>
        <end position="148"/>
    </location>
</feature>
<evidence type="ECO:0000313" key="2">
    <source>
        <dbReference type="EMBL" id="MEE2526197.1"/>
    </source>
</evidence>
<name>A0ABU7LQL5_9PROT</name>